<dbReference type="Proteomes" id="UP000799772">
    <property type="component" value="Unassembled WGS sequence"/>
</dbReference>
<dbReference type="GO" id="GO:0055088">
    <property type="term" value="P:lipid homeostasis"/>
    <property type="evidence" value="ECO:0007669"/>
    <property type="project" value="TreeGrafter"/>
</dbReference>
<keyword evidence="3 6" id="KW-1133">Transmembrane helix</keyword>
<feature type="transmembrane region" description="Helical" evidence="6">
    <location>
        <begin position="36"/>
        <end position="60"/>
    </location>
</feature>
<sequence>MRDPFPLPAPAALKRLVEPFSSYFSLTTLPLHIHELLFATLLYTFIQLYVSPLISPIIFPKTYPKLNKRTKLNWDVHVVSIIQSVLISALSFWVMAEDQERKTMPWLERVHGYTPAVGMVAAFGCGYFLWDLMITTWNVSIFGVGMWAHAFSALTVFSLGFRPFLYYYCPTFLLYELSSPFLNIHWFLDKLDMTGSLPQFINGFALLGTFAGCRLIWGTYSSIWVFTDVYRAWRQGMITPELWARDAGMNPEMEAILRSQTGLGNKADEVMIYAAGRDVPTWLALSYLASNITLNTLNWYWFAKMIATVRKRFDPPFGTRKPDEKE</sequence>
<dbReference type="PROSITE" id="PS50922">
    <property type="entry name" value="TLC"/>
    <property type="match status" value="1"/>
</dbReference>
<proteinExistence type="predicted"/>
<keyword evidence="2 5" id="KW-0812">Transmembrane</keyword>
<accession>A0A9P4IDE7</accession>
<evidence type="ECO:0000256" key="3">
    <source>
        <dbReference type="ARBA" id="ARBA00022989"/>
    </source>
</evidence>
<dbReference type="InterPro" id="IPR006634">
    <property type="entry name" value="TLC-dom"/>
</dbReference>
<feature type="transmembrane region" description="Helical" evidence="6">
    <location>
        <begin position="200"/>
        <end position="220"/>
    </location>
</feature>
<dbReference type="GO" id="GO:0016020">
    <property type="term" value="C:membrane"/>
    <property type="evidence" value="ECO:0007669"/>
    <property type="project" value="UniProtKB-SubCell"/>
</dbReference>
<comment type="caution">
    <text evidence="8">The sequence shown here is derived from an EMBL/GenBank/DDBJ whole genome shotgun (WGS) entry which is preliminary data.</text>
</comment>
<keyword evidence="9" id="KW-1185">Reference proteome</keyword>
<evidence type="ECO:0000256" key="4">
    <source>
        <dbReference type="ARBA" id="ARBA00023136"/>
    </source>
</evidence>
<evidence type="ECO:0000256" key="1">
    <source>
        <dbReference type="ARBA" id="ARBA00004141"/>
    </source>
</evidence>
<evidence type="ECO:0000256" key="2">
    <source>
        <dbReference type="ARBA" id="ARBA00022692"/>
    </source>
</evidence>
<dbReference type="Pfam" id="PF03798">
    <property type="entry name" value="TRAM_LAG1_CLN8"/>
    <property type="match status" value="1"/>
</dbReference>
<dbReference type="GO" id="GO:0005783">
    <property type="term" value="C:endoplasmic reticulum"/>
    <property type="evidence" value="ECO:0007669"/>
    <property type="project" value="TreeGrafter"/>
</dbReference>
<dbReference type="EMBL" id="ML978125">
    <property type="protein sequence ID" value="KAF2099545.1"/>
    <property type="molecule type" value="Genomic_DNA"/>
</dbReference>
<feature type="non-terminal residue" evidence="8">
    <location>
        <position position="326"/>
    </location>
</feature>
<dbReference type="InterPro" id="IPR050846">
    <property type="entry name" value="TLCD"/>
</dbReference>
<evidence type="ECO:0000313" key="8">
    <source>
        <dbReference type="EMBL" id="KAF2099545.1"/>
    </source>
</evidence>
<feature type="transmembrane region" description="Helical" evidence="6">
    <location>
        <begin position="113"/>
        <end position="130"/>
    </location>
</feature>
<dbReference type="SMART" id="SM00724">
    <property type="entry name" value="TLC"/>
    <property type="match status" value="1"/>
</dbReference>
<feature type="transmembrane region" description="Helical" evidence="6">
    <location>
        <begin position="165"/>
        <end position="188"/>
    </location>
</feature>
<name>A0A9P4IDE7_9PEZI</name>
<gene>
    <name evidence="8" type="ORF">NA57DRAFT_25044</name>
</gene>
<feature type="transmembrane region" description="Helical" evidence="6">
    <location>
        <begin position="281"/>
        <end position="302"/>
    </location>
</feature>
<reference evidence="8" key="1">
    <citation type="journal article" date="2020" name="Stud. Mycol.">
        <title>101 Dothideomycetes genomes: a test case for predicting lifestyles and emergence of pathogens.</title>
        <authorList>
            <person name="Haridas S."/>
            <person name="Albert R."/>
            <person name="Binder M."/>
            <person name="Bloem J."/>
            <person name="Labutti K."/>
            <person name="Salamov A."/>
            <person name="Andreopoulos B."/>
            <person name="Baker S."/>
            <person name="Barry K."/>
            <person name="Bills G."/>
            <person name="Bluhm B."/>
            <person name="Cannon C."/>
            <person name="Castanera R."/>
            <person name="Culley D."/>
            <person name="Daum C."/>
            <person name="Ezra D."/>
            <person name="Gonzalez J."/>
            <person name="Henrissat B."/>
            <person name="Kuo A."/>
            <person name="Liang C."/>
            <person name="Lipzen A."/>
            <person name="Lutzoni F."/>
            <person name="Magnuson J."/>
            <person name="Mondo S."/>
            <person name="Nolan M."/>
            <person name="Ohm R."/>
            <person name="Pangilinan J."/>
            <person name="Park H.-J."/>
            <person name="Ramirez L."/>
            <person name="Alfaro M."/>
            <person name="Sun H."/>
            <person name="Tritt A."/>
            <person name="Yoshinaga Y."/>
            <person name="Zwiers L.-H."/>
            <person name="Turgeon B."/>
            <person name="Goodwin S."/>
            <person name="Spatafora J."/>
            <person name="Crous P."/>
            <person name="Grigoriev I."/>
        </authorList>
    </citation>
    <scope>NUCLEOTIDE SEQUENCE</scope>
    <source>
        <strain evidence="8">CBS 133067</strain>
    </source>
</reference>
<dbReference type="PANTHER" id="PTHR13439">
    <property type="entry name" value="CT120 PROTEIN"/>
    <property type="match status" value="1"/>
</dbReference>
<comment type="subcellular location">
    <subcellularLocation>
        <location evidence="1">Membrane</location>
        <topology evidence="1">Multi-pass membrane protein</topology>
    </subcellularLocation>
</comment>
<evidence type="ECO:0000313" key="9">
    <source>
        <dbReference type="Proteomes" id="UP000799772"/>
    </source>
</evidence>
<evidence type="ECO:0000259" key="7">
    <source>
        <dbReference type="PROSITE" id="PS50922"/>
    </source>
</evidence>
<feature type="domain" description="TLC" evidence="7">
    <location>
        <begin position="69"/>
        <end position="314"/>
    </location>
</feature>
<organism evidence="8 9">
    <name type="scientific">Rhizodiscina lignyota</name>
    <dbReference type="NCBI Taxonomy" id="1504668"/>
    <lineage>
        <taxon>Eukaryota</taxon>
        <taxon>Fungi</taxon>
        <taxon>Dikarya</taxon>
        <taxon>Ascomycota</taxon>
        <taxon>Pezizomycotina</taxon>
        <taxon>Dothideomycetes</taxon>
        <taxon>Pleosporomycetidae</taxon>
        <taxon>Aulographales</taxon>
        <taxon>Rhizodiscinaceae</taxon>
        <taxon>Rhizodiscina</taxon>
    </lineage>
</organism>
<evidence type="ECO:0000256" key="5">
    <source>
        <dbReference type="PROSITE-ProRule" id="PRU00205"/>
    </source>
</evidence>
<feature type="transmembrane region" description="Helical" evidence="6">
    <location>
        <begin position="72"/>
        <end position="93"/>
    </location>
</feature>
<feature type="transmembrane region" description="Helical" evidence="6">
    <location>
        <begin position="137"/>
        <end position="159"/>
    </location>
</feature>
<dbReference type="AlphaFoldDB" id="A0A9P4IDE7"/>
<dbReference type="OrthoDB" id="10266980at2759"/>
<keyword evidence="4 5" id="KW-0472">Membrane</keyword>
<protein>
    <submittedName>
        <fullName evidence="8">TLC domain-containing protein</fullName>
    </submittedName>
</protein>
<evidence type="ECO:0000256" key="6">
    <source>
        <dbReference type="SAM" id="Phobius"/>
    </source>
</evidence>
<dbReference type="PANTHER" id="PTHR13439:SF0">
    <property type="entry name" value="TOPOISOMERASE I DAMAGE AFFECTED PROTEIN 4"/>
    <property type="match status" value="1"/>
</dbReference>